<reference evidence="1 2" key="1">
    <citation type="submission" date="2020-01" db="EMBL/GenBank/DDBJ databases">
        <title>Genome sequencing of strain KACC 21507.</title>
        <authorList>
            <person name="Heo J."/>
            <person name="Kim S.-J."/>
            <person name="Kim J.-S."/>
            <person name="Hong S.-B."/>
            <person name="Kwon S.-W."/>
        </authorList>
    </citation>
    <scope>NUCLEOTIDE SEQUENCE [LARGE SCALE GENOMIC DNA]</scope>
    <source>
        <strain evidence="1 2">KACC 21507</strain>
    </source>
</reference>
<dbReference type="InterPro" id="IPR050275">
    <property type="entry name" value="PGM_Phosphatase"/>
</dbReference>
<dbReference type="Pfam" id="PF00300">
    <property type="entry name" value="His_Phos_1"/>
    <property type="match status" value="1"/>
</dbReference>
<accession>A0A6P1NI90</accession>
<dbReference type="GO" id="GO:0016791">
    <property type="term" value="F:phosphatase activity"/>
    <property type="evidence" value="ECO:0007669"/>
    <property type="project" value="TreeGrafter"/>
</dbReference>
<protein>
    <submittedName>
        <fullName evidence="1">Histidine phosphatase family protein</fullName>
    </submittedName>
</protein>
<dbReference type="EMBL" id="CP047652">
    <property type="protein sequence ID" value="QHI96250.1"/>
    <property type="molecule type" value="Genomic_DNA"/>
</dbReference>
<dbReference type="Proteomes" id="UP000463975">
    <property type="component" value="Chromosome"/>
</dbReference>
<sequence>MEAAKENFVNDRISSSKKLQAHFLDGPQLQENVTRFWLIRHAVVDSSVRKLMYGADNVPLCPTSLRQQEPIYERLACRLPKNADWISSPLKRAIHTAEAIKKAGNFEGTLQIESGFIEQSLGEWSSLPHQDFSLYPEQNPHYFWPLSATERPPQGESMEDVQKRVGTALDYWADKNLGKETIIISHGGAIRMALAHALGISATSALHFVIQNLSVTALEHIDGQWRVIMVNTLSHFEESAE</sequence>
<proteinExistence type="predicted"/>
<dbReference type="GO" id="GO:0005737">
    <property type="term" value="C:cytoplasm"/>
    <property type="evidence" value="ECO:0007669"/>
    <property type="project" value="TreeGrafter"/>
</dbReference>
<evidence type="ECO:0000313" key="1">
    <source>
        <dbReference type="EMBL" id="QHI96250.1"/>
    </source>
</evidence>
<dbReference type="KEGG" id="bomb:GT348_08455"/>
<gene>
    <name evidence="1" type="ORF">GT348_08455</name>
</gene>
<evidence type="ECO:0000313" key="2">
    <source>
        <dbReference type="Proteomes" id="UP000463975"/>
    </source>
</evidence>
<organism evidence="1 2">
    <name type="scientific">Aristophania vespae</name>
    <dbReference type="NCBI Taxonomy" id="2697033"/>
    <lineage>
        <taxon>Bacteria</taxon>
        <taxon>Pseudomonadati</taxon>
        <taxon>Pseudomonadota</taxon>
        <taxon>Alphaproteobacteria</taxon>
        <taxon>Acetobacterales</taxon>
        <taxon>Acetobacteraceae</taxon>
        <taxon>Aristophania</taxon>
    </lineage>
</organism>
<dbReference type="SUPFAM" id="SSF53254">
    <property type="entry name" value="Phosphoglycerate mutase-like"/>
    <property type="match status" value="1"/>
</dbReference>
<dbReference type="Gene3D" id="3.40.50.1240">
    <property type="entry name" value="Phosphoglycerate mutase-like"/>
    <property type="match status" value="1"/>
</dbReference>
<keyword evidence="2" id="KW-1185">Reference proteome</keyword>
<dbReference type="InterPro" id="IPR029033">
    <property type="entry name" value="His_PPase_superfam"/>
</dbReference>
<dbReference type="CDD" id="cd07067">
    <property type="entry name" value="HP_PGM_like"/>
    <property type="match status" value="1"/>
</dbReference>
<dbReference type="PANTHER" id="PTHR48100:SF1">
    <property type="entry name" value="HISTIDINE PHOSPHATASE FAMILY PROTEIN-RELATED"/>
    <property type="match status" value="1"/>
</dbReference>
<dbReference type="InterPro" id="IPR013078">
    <property type="entry name" value="His_Pase_superF_clade-1"/>
</dbReference>
<name>A0A6P1NI90_9PROT</name>
<dbReference type="AlphaFoldDB" id="A0A6P1NI90"/>
<dbReference type="PANTHER" id="PTHR48100">
    <property type="entry name" value="BROAD-SPECIFICITY PHOSPHATASE YOR283W-RELATED"/>
    <property type="match status" value="1"/>
</dbReference>
<dbReference type="SMART" id="SM00855">
    <property type="entry name" value="PGAM"/>
    <property type="match status" value="1"/>
</dbReference>